<dbReference type="GO" id="GO:0009002">
    <property type="term" value="F:serine-type D-Ala-D-Ala carboxypeptidase activity"/>
    <property type="evidence" value="ECO:0007669"/>
    <property type="project" value="UniProtKB-EC"/>
</dbReference>
<comment type="catalytic activity">
    <reaction evidence="13">
        <text>[GlcNAc-(1-&gt;4)-Mur2Ac(oyl-L-Ala-gamma-D-Glu-L-Lys-D-Ala-D-Ala)](n)-di-trans,octa-cis-undecaprenyl diphosphate + beta-D-GlcNAc-(1-&gt;4)-Mur2Ac(oyl-L-Ala-gamma-D-Glu-L-Lys-D-Ala-D-Ala)-di-trans,octa-cis-undecaprenyl diphosphate = [GlcNAc-(1-&gt;4)-Mur2Ac(oyl-L-Ala-gamma-D-Glu-L-Lys-D-Ala-D-Ala)](n+1)-di-trans,octa-cis-undecaprenyl diphosphate + di-trans,octa-cis-undecaprenyl diphosphate + H(+)</text>
        <dbReference type="Rhea" id="RHEA:23708"/>
        <dbReference type="Rhea" id="RHEA-COMP:9602"/>
        <dbReference type="Rhea" id="RHEA-COMP:9603"/>
        <dbReference type="ChEBI" id="CHEBI:15378"/>
        <dbReference type="ChEBI" id="CHEBI:58405"/>
        <dbReference type="ChEBI" id="CHEBI:60033"/>
        <dbReference type="ChEBI" id="CHEBI:78435"/>
        <dbReference type="EC" id="2.4.99.28"/>
    </reaction>
</comment>
<keyword evidence="4" id="KW-0645">Protease</keyword>
<keyword evidence="5" id="KW-0328">Glycosyltransferase</keyword>
<dbReference type="InterPro" id="IPR036950">
    <property type="entry name" value="PBP_transglycosylase"/>
</dbReference>
<keyword evidence="11" id="KW-0961">Cell wall biogenesis/degradation</keyword>
<dbReference type="GO" id="GO:0009252">
    <property type="term" value="P:peptidoglycan biosynthetic process"/>
    <property type="evidence" value="ECO:0007669"/>
    <property type="project" value="UniProtKB-KW"/>
</dbReference>
<dbReference type="InterPro" id="IPR012338">
    <property type="entry name" value="Beta-lactam/transpept-like"/>
</dbReference>
<feature type="region of interest" description="Disordered" evidence="14">
    <location>
        <begin position="943"/>
        <end position="982"/>
    </location>
</feature>
<dbReference type="GO" id="GO:0008360">
    <property type="term" value="P:regulation of cell shape"/>
    <property type="evidence" value="ECO:0007669"/>
    <property type="project" value="UniProtKB-KW"/>
</dbReference>
<dbReference type="Pfam" id="PF00905">
    <property type="entry name" value="Transpeptidase"/>
    <property type="match status" value="1"/>
</dbReference>
<feature type="compositionally biased region" description="Low complexity" evidence="14">
    <location>
        <begin position="965"/>
        <end position="976"/>
    </location>
</feature>
<keyword evidence="15" id="KW-0472">Membrane</keyword>
<dbReference type="FunFam" id="1.10.3810.10:FF:000001">
    <property type="entry name" value="Penicillin-binding protein 1A"/>
    <property type="match status" value="1"/>
</dbReference>
<dbReference type="InterPro" id="IPR023346">
    <property type="entry name" value="Lysozyme-like_dom_sf"/>
</dbReference>
<dbReference type="GO" id="GO:0071555">
    <property type="term" value="P:cell wall organization"/>
    <property type="evidence" value="ECO:0007669"/>
    <property type="project" value="UniProtKB-KW"/>
</dbReference>
<protein>
    <submittedName>
        <fullName evidence="18">Penicillin-binding protein 1A</fullName>
    </submittedName>
</protein>
<evidence type="ECO:0000313" key="19">
    <source>
        <dbReference type="Proteomes" id="UP000198828"/>
    </source>
</evidence>
<comment type="similarity">
    <text evidence="1">In the C-terminal section; belongs to the transpeptidase family.</text>
</comment>
<dbReference type="GO" id="GO:0008955">
    <property type="term" value="F:peptidoglycan glycosyltransferase activity"/>
    <property type="evidence" value="ECO:0007669"/>
    <property type="project" value="UniProtKB-EC"/>
</dbReference>
<dbReference type="NCBIfam" id="TIGR02074">
    <property type="entry name" value="PBP_1a_fam"/>
    <property type="match status" value="1"/>
</dbReference>
<keyword evidence="10" id="KW-0511">Multifunctional enzyme</keyword>
<dbReference type="Gene3D" id="1.10.3810.10">
    <property type="entry name" value="Biosynthetic peptidoglycan transglycosylase-like"/>
    <property type="match status" value="1"/>
</dbReference>
<dbReference type="GO" id="GO:0006508">
    <property type="term" value="P:proteolysis"/>
    <property type="evidence" value="ECO:0007669"/>
    <property type="project" value="UniProtKB-KW"/>
</dbReference>
<keyword evidence="19" id="KW-1185">Reference proteome</keyword>
<evidence type="ECO:0000256" key="4">
    <source>
        <dbReference type="ARBA" id="ARBA00022670"/>
    </source>
</evidence>
<feature type="domain" description="Glycosyl transferase family 51" evidence="17">
    <location>
        <begin position="69"/>
        <end position="235"/>
    </location>
</feature>
<gene>
    <name evidence="18" type="ORF">SAMN05660923_00546</name>
</gene>
<dbReference type="InterPro" id="IPR001264">
    <property type="entry name" value="Glyco_trans_51"/>
</dbReference>
<dbReference type="SUPFAM" id="SSF56601">
    <property type="entry name" value="beta-lactamase/transpeptidase-like"/>
    <property type="match status" value="1"/>
</dbReference>
<evidence type="ECO:0000256" key="15">
    <source>
        <dbReference type="SAM" id="Phobius"/>
    </source>
</evidence>
<comment type="similarity">
    <text evidence="2">In the N-terminal section; belongs to the glycosyltransferase 51 family.</text>
</comment>
<organism evidence="18 19">
    <name type="scientific">Tepidimicrobium xylanilyticum</name>
    <dbReference type="NCBI Taxonomy" id="1123352"/>
    <lineage>
        <taxon>Bacteria</taxon>
        <taxon>Bacillati</taxon>
        <taxon>Bacillota</taxon>
        <taxon>Tissierellia</taxon>
        <taxon>Tissierellales</taxon>
        <taxon>Tepidimicrobiaceae</taxon>
        <taxon>Tepidimicrobium</taxon>
    </lineage>
</organism>
<feature type="compositionally biased region" description="Acidic residues" evidence="14">
    <location>
        <begin position="945"/>
        <end position="964"/>
    </location>
</feature>
<feature type="domain" description="Penicillin-binding protein transpeptidase" evidence="16">
    <location>
        <begin position="520"/>
        <end position="806"/>
    </location>
</feature>
<dbReference type="AlphaFoldDB" id="A0A1H2SUC2"/>
<name>A0A1H2SUC2_9FIRM</name>
<evidence type="ECO:0000256" key="2">
    <source>
        <dbReference type="ARBA" id="ARBA00007739"/>
    </source>
</evidence>
<accession>A0A1H2SUC2</accession>
<evidence type="ECO:0000256" key="10">
    <source>
        <dbReference type="ARBA" id="ARBA00023268"/>
    </source>
</evidence>
<dbReference type="PANTHER" id="PTHR32282">
    <property type="entry name" value="BINDING PROTEIN TRANSPEPTIDASE, PUTATIVE-RELATED"/>
    <property type="match status" value="1"/>
</dbReference>
<keyword evidence="15" id="KW-0812">Transmembrane</keyword>
<feature type="transmembrane region" description="Helical" evidence="15">
    <location>
        <begin position="20"/>
        <end position="43"/>
    </location>
</feature>
<dbReference type="RefSeq" id="WP_093750637.1">
    <property type="nucleotide sequence ID" value="NZ_BSYN01000002.1"/>
</dbReference>
<evidence type="ECO:0000256" key="12">
    <source>
        <dbReference type="ARBA" id="ARBA00034000"/>
    </source>
</evidence>
<evidence type="ECO:0000313" key="18">
    <source>
        <dbReference type="EMBL" id="SDW35168.1"/>
    </source>
</evidence>
<keyword evidence="3" id="KW-0121">Carboxypeptidase</keyword>
<comment type="catalytic activity">
    <reaction evidence="12">
        <text>Preferential cleavage: (Ac)2-L-Lys-D-Ala-|-D-Ala. Also transpeptidation of peptidyl-alanyl moieties that are N-acyl substituents of D-alanine.</text>
        <dbReference type="EC" id="3.4.16.4"/>
    </reaction>
</comment>
<dbReference type="GO" id="GO:0008658">
    <property type="term" value="F:penicillin binding"/>
    <property type="evidence" value="ECO:0007669"/>
    <property type="project" value="InterPro"/>
</dbReference>
<evidence type="ECO:0000256" key="14">
    <source>
        <dbReference type="SAM" id="MobiDB-lite"/>
    </source>
</evidence>
<evidence type="ECO:0000256" key="13">
    <source>
        <dbReference type="ARBA" id="ARBA00049902"/>
    </source>
</evidence>
<dbReference type="OrthoDB" id="9766909at2"/>
<dbReference type="Proteomes" id="UP000198828">
    <property type="component" value="Unassembled WGS sequence"/>
</dbReference>
<dbReference type="Pfam" id="PF00912">
    <property type="entry name" value="Transgly"/>
    <property type="match status" value="1"/>
</dbReference>
<evidence type="ECO:0000256" key="7">
    <source>
        <dbReference type="ARBA" id="ARBA00022801"/>
    </source>
</evidence>
<keyword evidence="6" id="KW-0808">Transferase</keyword>
<evidence type="ECO:0000256" key="5">
    <source>
        <dbReference type="ARBA" id="ARBA00022676"/>
    </source>
</evidence>
<dbReference type="InterPro" id="IPR001460">
    <property type="entry name" value="PCN-bd_Tpept"/>
</dbReference>
<evidence type="ECO:0000256" key="3">
    <source>
        <dbReference type="ARBA" id="ARBA00022645"/>
    </source>
</evidence>
<dbReference type="InterPro" id="IPR050396">
    <property type="entry name" value="Glycosyltr_51/Transpeptidase"/>
</dbReference>
<keyword evidence="15" id="KW-1133">Transmembrane helix</keyword>
<evidence type="ECO:0000256" key="1">
    <source>
        <dbReference type="ARBA" id="ARBA00007090"/>
    </source>
</evidence>
<reference evidence="18 19" key="1">
    <citation type="submission" date="2016-10" db="EMBL/GenBank/DDBJ databases">
        <authorList>
            <person name="de Groot N.N."/>
        </authorList>
    </citation>
    <scope>NUCLEOTIDE SEQUENCE [LARGE SCALE GENOMIC DNA]</scope>
    <source>
        <strain evidence="18 19">DSM 23310</strain>
    </source>
</reference>
<evidence type="ECO:0000259" key="17">
    <source>
        <dbReference type="Pfam" id="PF00912"/>
    </source>
</evidence>
<evidence type="ECO:0000256" key="6">
    <source>
        <dbReference type="ARBA" id="ARBA00022679"/>
    </source>
</evidence>
<proteinExistence type="inferred from homology"/>
<dbReference type="Gene3D" id="3.40.710.10">
    <property type="entry name" value="DD-peptidase/beta-lactamase superfamily"/>
    <property type="match status" value="2"/>
</dbReference>
<evidence type="ECO:0000259" key="16">
    <source>
        <dbReference type="Pfam" id="PF00905"/>
    </source>
</evidence>
<dbReference type="PANTHER" id="PTHR32282:SF33">
    <property type="entry name" value="PEPTIDOGLYCAN GLYCOSYLTRANSFERASE"/>
    <property type="match status" value="1"/>
</dbReference>
<keyword evidence="7" id="KW-0378">Hydrolase</keyword>
<keyword evidence="9" id="KW-0573">Peptidoglycan synthesis</keyword>
<evidence type="ECO:0000256" key="8">
    <source>
        <dbReference type="ARBA" id="ARBA00022960"/>
    </source>
</evidence>
<dbReference type="EMBL" id="FNNG01000002">
    <property type="protein sequence ID" value="SDW35168.1"/>
    <property type="molecule type" value="Genomic_DNA"/>
</dbReference>
<dbReference type="SUPFAM" id="SSF53955">
    <property type="entry name" value="Lysozyme-like"/>
    <property type="match status" value="1"/>
</dbReference>
<sequence length="982" mass="110291">MSEDNKKKSKPKWKKVLKIFFLAFFILAVIASGVVGGIVIGIIKDAPEIDPTNINSLLNQTSFILDQNGNVLEKIQMDTGEYRTIVSINQMPKHLKDAFISIEDERFEKHIGVDIIGIAKSAIDNIKAGEIVRGGSTITQQLARNLYLSLEQKWSRKIQEAYLALQMEKVLTKDQILEGYLNRIFLGQGAYGVQAAAQTYFSKDVEDLTIAESAALAGIVKSPTRYALYKAIKPEDFDSEKHIEVGELDILGEKYIAVFNAEAVRRQKIVLAKMLELGKITQEEYDEALAQDIKTSLKPGERKVQGISSYFNDFIKVQVIDALMEELGYTREQAEKELYTGGLKIYSTMDLELQKTLEEIYDNFTEVLLGKPDKIKAPALISWRLNKAQNIIDERNSILYYKKENLLDDNYNLLIEKDSYQLSNQNLIIKSPKLTIYSNNIDIADYYTIDDRKNLVTHRVGNLSLPSEEFSIGEDKSIIISANFLNKNSDFYSIDKEGRLLINQKYFYVQKEGIVQPQSATVIMDYKTGQIKALVGGRDIEGNRILNRATSSARQPGSTIKPIAVYLPALDNGYTAATPIDDIPFYDGNGNLWPNNWYSGYRGIHTLRKSVEQSVNVNSVKTLQSIGIETSIEYLSRMGIINRDDPTKDNFITRAENNISNDENLSALGLGGMTRGLSPLEMTAAYGSIANAGTYIKPTSFTKILDKYDNVLLDYSPKENVVVSPQIAYIMTDILRTTVSNGIAGRAQIPNIPTAGKTGTTQDKADAWFVGYTPHYVMGLWIGNDSPQIKLNQGSAMAAQLWKIIMTKIHEGLESKKFEQPPNIVSVNICTQSGKLATDLCSRDPRGSTVKSEIFVQGTQPTEFCDVHVELEIDITTNKIANEYCPDGSVERRVFIKRNPPYNPQKHNGIVPSDYQYTAPTEVCDKHNQDSWIPDWLENWFNNGNDEDYEDGEFEYNDNQDEPDGSNNNNNGLNIDSNEDEE</sequence>
<evidence type="ECO:0000256" key="9">
    <source>
        <dbReference type="ARBA" id="ARBA00022984"/>
    </source>
</evidence>
<keyword evidence="8" id="KW-0133">Cell shape</keyword>
<evidence type="ECO:0000256" key="11">
    <source>
        <dbReference type="ARBA" id="ARBA00023316"/>
    </source>
</evidence>